<dbReference type="EMBL" id="JAWDIE010000026">
    <property type="protein sequence ID" value="MEJ7139410.1"/>
    <property type="molecule type" value="Genomic_DNA"/>
</dbReference>
<keyword evidence="2" id="KW-1185">Reference proteome</keyword>
<comment type="caution">
    <text evidence="1">The sequence shown here is derived from an EMBL/GenBank/DDBJ whole genome shotgun (WGS) entry which is preliminary data.</text>
</comment>
<protein>
    <submittedName>
        <fullName evidence="1">Bifunctional 3,4-dihydroxy-2-butanone-4-phosphate synthase/GTP cyclohydrolase II</fullName>
        <ecNumber evidence="1">3.5.4.25</ecNumber>
        <ecNumber evidence="1">4.1.99.12</ecNumber>
    </submittedName>
</protein>
<sequence>MTAGVAISPIPELLDELAAGRMIVLLDEEDRENEGDLLMAADKVTPEAINFMARYGRGLICLTLTREHCQRLKLPPMAAQNGTVYATAFTVSIEAARGVTTGISAADRAHTIATAVAPDARAEDLVQPGHVFPLQAQDGGVLVRAGHTEAGCDMTRMAGCSPTAVICEIMNDDGSMARLPDLQQFAATHGLKLGTIADLIAYRSRAETLITPLEARPMVTPWGEFTAQGFRDSTGGVHLALSVGTWAEDDEVWVRVHEPLNALDLLDDASCSHSWPLGVALRTLRERGRGLAVLLNAAGHRESLLRRLDPTGSPPAPQRDGLAELRLYGIGAQIIKAHGVRRMKLMAHPARLPSMRGFDLEVTGFASPDLPPIHISEPTRPHWDSYAVVFWKKKTNK</sequence>
<keyword evidence="1" id="KW-0456">Lyase</keyword>
<organism evidence="1 2">
    <name type="scientific">Amphibiibacter pelophylacis</name>
    <dbReference type="NCBI Taxonomy" id="1799477"/>
    <lineage>
        <taxon>Bacteria</taxon>
        <taxon>Pseudomonadati</taxon>
        <taxon>Pseudomonadota</taxon>
        <taxon>Betaproteobacteria</taxon>
        <taxon>Burkholderiales</taxon>
        <taxon>Sphaerotilaceae</taxon>
        <taxon>Amphibiibacter</taxon>
    </lineage>
</organism>
<dbReference type="EC" id="4.1.99.12" evidence="1"/>
<evidence type="ECO:0000313" key="2">
    <source>
        <dbReference type="Proteomes" id="UP001364695"/>
    </source>
</evidence>
<gene>
    <name evidence="1" type="primary">ribBA</name>
    <name evidence="1" type="ORF">RV045_13370</name>
</gene>
<proteinExistence type="predicted"/>
<accession>A0ACC6P5A8</accession>
<keyword evidence="1" id="KW-0378">Hydrolase</keyword>
<reference evidence="1" key="1">
    <citation type="submission" date="2023-10" db="EMBL/GenBank/DDBJ databases">
        <title>Amphibacter perezi, gen. nov., sp. nov. a novel taxa of the family Comamonadaceae, class Betaproteobacteria isolated from the skin microbiota of Pelophylax perezi from different populations.</title>
        <authorList>
            <person name="Costa S."/>
            <person name="Proenca D.N."/>
            <person name="Lopes I."/>
            <person name="Morais P.V."/>
        </authorList>
    </citation>
    <scope>NUCLEOTIDE SEQUENCE</scope>
    <source>
        <strain evidence="1">SL12-8</strain>
    </source>
</reference>
<dbReference type="Proteomes" id="UP001364695">
    <property type="component" value="Unassembled WGS sequence"/>
</dbReference>
<dbReference type="EC" id="3.5.4.25" evidence="1"/>
<evidence type="ECO:0000313" key="1">
    <source>
        <dbReference type="EMBL" id="MEJ7139410.1"/>
    </source>
</evidence>
<name>A0ACC6P5A8_9BURK</name>